<dbReference type="OrthoDB" id="3824912at2"/>
<dbReference type="InterPro" id="IPR000551">
    <property type="entry name" value="MerR-type_HTH_dom"/>
</dbReference>
<dbReference type="STRING" id="1090615.SAMN04515671_3900"/>
<dbReference type="PRINTS" id="PR00040">
    <property type="entry name" value="HTHMERR"/>
</dbReference>
<reference evidence="3 4" key="1">
    <citation type="submission" date="2016-10" db="EMBL/GenBank/DDBJ databases">
        <authorList>
            <person name="de Groot N.N."/>
        </authorList>
    </citation>
    <scope>NUCLEOTIDE SEQUENCE [LARGE SCALE GENOMIC DNA]</scope>
    <source>
        <strain evidence="4">P4-7,KCTC 19426,CECT 7604</strain>
    </source>
</reference>
<dbReference type="RefSeq" id="WP_090479224.1">
    <property type="nucleotide sequence ID" value="NZ_LT629710.1"/>
</dbReference>
<evidence type="ECO:0000256" key="1">
    <source>
        <dbReference type="ARBA" id="ARBA00023125"/>
    </source>
</evidence>
<dbReference type="InterPro" id="IPR009061">
    <property type="entry name" value="DNA-bd_dom_put_sf"/>
</dbReference>
<feature type="domain" description="HTH merR-type" evidence="2">
    <location>
        <begin position="1"/>
        <end position="68"/>
    </location>
</feature>
<dbReference type="PANTHER" id="PTHR30204">
    <property type="entry name" value="REDOX-CYCLING DRUG-SENSING TRANSCRIPTIONAL ACTIVATOR SOXR"/>
    <property type="match status" value="1"/>
</dbReference>
<dbReference type="PROSITE" id="PS00552">
    <property type="entry name" value="HTH_MERR_1"/>
    <property type="match status" value="1"/>
</dbReference>
<evidence type="ECO:0000313" key="3">
    <source>
        <dbReference type="EMBL" id="SDP36596.1"/>
    </source>
</evidence>
<dbReference type="PANTHER" id="PTHR30204:SF97">
    <property type="entry name" value="MERR FAMILY REGULATORY PROTEIN"/>
    <property type="match status" value="1"/>
</dbReference>
<name>A0A1H0S5S7_9ACTN</name>
<sequence>MRIGELSARTGVSQRSLRYYEQQGLLSSRRAASGQRHFEDAHVIRVHLIQEFLAAGLCTRTIAGMVPCLVTPSVNEAHRSLAIMTREQARIASAIGALTAALRALDHMIDVNRAYLVGHEGQPRRP</sequence>
<keyword evidence="1 3" id="KW-0238">DNA-binding</keyword>
<dbReference type="PROSITE" id="PS50937">
    <property type="entry name" value="HTH_MERR_2"/>
    <property type="match status" value="1"/>
</dbReference>
<dbReference type="Pfam" id="PF13411">
    <property type="entry name" value="MerR_1"/>
    <property type="match status" value="1"/>
</dbReference>
<keyword evidence="4" id="KW-1185">Reference proteome</keyword>
<dbReference type="SUPFAM" id="SSF46955">
    <property type="entry name" value="Putative DNA-binding domain"/>
    <property type="match status" value="1"/>
</dbReference>
<dbReference type="InterPro" id="IPR047057">
    <property type="entry name" value="MerR_fam"/>
</dbReference>
<evidence type="ECO:0000313" key="4">
    <source>
        <dbReference type="Proteomes" id="UP000198741"/>
    </source>
</evidence>
<dbReference type="GO" id="GO:0003700">
    <property type="term" value="F:DNA-binding transcription factor activity"/>
    <property type="evidence" value="ECO:0007669"/>
    <property type="project" value="InterPro"/>
</dbReference>
<dbReference type="EMBL" id="LT629710">
    <property type="protein sequence ID" value="SDP36596.1"/>
    <property type="molecule type" value="Genomic_DNA"/>
</dbReference>
<dbReference type="Gene3D" id="1.10.1660.10">
    <property type="match status" value="1"/>
</dbReference>
<dbReference type="Proteomes" id="UP000198741">
    <property type="component" value="Chromosome I"/>
</dbReference>
<evidence type="ECO:0000259" key="2">
    <source>
        <dbReference type="PROSITE" id="PS50937"/>
    </source>
</evidence>
<dbReference type="GO" id="GO:0003677">
    <property type="term" value="F:DNA binding"/>
    <property type="evidence" value="ECO:0007669"/>
    <property type="project" value="UniProtKB-KW"/>
</dbReference>
<gene>
    <name evidence="3" type="ORF">SAMN04515671_3900</name>
</gene>
<organism evidence="3 4">
    <name type="scientific">Nakamurella panacisegetis</name>
    <dbReference type="NCBI Taxonomy" id="1090615"/>
    <lineage>
        <taxon>Bacteria</taxon>
        <taxon>Bacillati</taxon>
        <taxon>Actinomycetota</taxon>
        <taxon>Actinomycetes</taxon>
        <taxon>Nakamurellales</taxon>
        <taxon>Nakamurellaceae</taxon>
        <taxon>Nakamurella</taxon>
    </lineage>
</organism>
<accession>A0A1H0S5S7</accession>
<dbReference type="SMART" id="SM00422">
    <property type="entry name" value="HTH_MERR"/>
    <property type="match status" value="1"/>
</dbReference>
<dbReference type="AlphaFoldDB" id="A0A1H0S5S7"/>
<proteinExistence type="predicted"/>
<protein>
    <submittedName>
        <fullName evidence="3">DNA-binding transcriptional regulator, MerR family</fullName>
    </submittedName>
</protein>